<dbReference type="EMBL" id="OE180800">
    <property type="protein sequence ID" value="CAD7571985.1"/>
    <property type="molecule type" value="Genomic_DNA"/>
</dbReference>
<evidence type="ECO:0000313" key="10">
    <source>
        <dbReference type="EMBL" id="CAD7571985.1"/>
    </source>
</evidence>
<evidence type="ECO:0000256" key="1">
    <source>
        <dbReference type="ARBA" id="ARBA00022723"/>
    </source>
</evidence>
<feature type="region of interest" description="Disordered" evidence="7">
    <location>
        <begin position="651"/>
        <end position="695"/>
    </location>
</feature>
<dbReference type="CDD" id="cd20482">
    <property type="entry name" value="CC_brat-like"/>
    <property type="match status" value="1"/>
</dbReference>
<dbReference type="PROSITE" id="PS50119">
    <property type="entry name" value="ZF_BBOX"/>
    <property type="match status" value="2"/>
</dbReference>
<dbReference type="Gene3D" id="3.30.160.60">
    <property type="entry name" value="Classic Zinc Finger"/>
    <property type="match status" value="1"/>
</dbReference>
<dbReference type="SMART" id="SM00502">
    <property type="entry name" value="BBC"/>
    <property type="match status" value="1"/>
</dbReference>
<dbReference type="PROSITE" id="PS51125">
    <property type="entry name" value="NHL"/>
    <property type="match status" value="2"/>
</dbReference>
<dbReference type="PANTHER" id="PTHR25462:SF296">
    <property type="entry name" value="MEIOTIC P26, ISOFORM F"/>
    <property type="match status" value="1"/>
</dbReference>
<evidence type="ECO:0000256" key="4">
    <source>
        <dbReference type="ARBA" id="ARBA00022833"/>
    </source>
</evidence>
<feature type="domain" description="RING-type" evidence="8">
    <location>
        <begin position="265"/>
        <end position="301"/>
    </location>
</feature>
<proteinExistence type="predicted"/>
<dbReference type="SUPFAM" id="SSF101898">
    <property type="entry name" value="NHL repeat"/>
    <property type="match status" value="1"/>
</dbReference>
<dbReference type="Gene3D" id="2.120.10.30">
    <property type="entry name" value="TolB, C-terminal domain"/>
    <property type="match status" value="1"/>
</dbReference>
<name>A0A7R9P6L1_TIMCA</name>
<evidence type="ECO:0000259" key="8">
    <source>
        <dbReference type="PROSITE" id="PS50089"/>
    </source>
</evidence>
<evidence type="ECO:0000256" key="7">
    <source>
        <dbReference type="SAM" id="MobiDB-lite"/>
    </source>
</evidence>
<dbReference type="SUPFAM" id="SSF57850">
    <property type="entry name" value="RING/U-box"/>
    <property type="match status" value="1"/>
</dbReference>
<evidence type="ECO:0000256" key="2">
    <source>
        <dbReference type="ARBA" id="ARBA00022737"/>
    </source>
</evidence>
<keyword evidence="1" id="KW-0479">Metal-binding</keyword>
<sequence length="1274" mass="136184">MEINATIETNGNLFGDGFGGSGSLEESSLSDDRDQTCVICSLRASSSNLSPSVGRLVLPLSVLSISLNFSLSYMSPVLSLSHVSPLLSLSHVSPVLSLSHVSPVLSLSHVSPVLSLSHVSPVLSLSHVSPVLSLSHVSPVLSLSHVSPVLSLSHVSPVLSLSHVSPVLSLGHVSPVLSLGHVSPVLSLGHVSPVLSLGHVSPVLSLSHVSPVLSLSHVSPVLSLGHVSPVLSLGPVSPVLSFSLHPCLWSPTLLFVLDKYCSPRVLSCLHVFCEGCLDKMLIDGGGDSSKRETTIKCPTCRQDTKVCGKGASSLPCDYVLTNLLDMSAIQSMAVLCTSCKTKEKAVARCADCANFLCPNCNTAHQVSMQGHSQGGMEGEYPQGHSQGGMEVTYPQGHSQGGMEVTYPQGHSRGGMEFMRCFEDHQVVAFEDLKNSHEAIPIHKPIFCETHLTETMKFFCVTCQTLICNDCLLVEHKLPEHRYERLQDAHETHRGELSALVAEGRTKLLYCEEASCQLEGALSELQVQHDAARELVQETFHSYKAVVERCRDAALERLKSLHKQRELGIMDTCDSVEKVVEKMNHACKFTARLLEHGNAPEVLALKKTVGAQLLYLINNTPKCNVNTAIHFDTDMSKFEDAVKATFGSFRTEPVTTPKESSPAPVTPLVLNGAANSSNNNSSANTTGRSSVMTTSSSPVSLSVSMQSSFEGDLAAGVVSQGTALPPMLSPPEAGGVPAGVAPALHGLTSIQEYNLQQLANLAAEKEGVVGAEEPSPAPSFTLADLFSGDMSSTSHALNNLQALAKLGNISLNNQENKSLTHSHITAFTKRCILLQQRLTWRSRGKVSDFCSGGQGSILGQLVVNGAPAGVDTLGAATLPSQTLGALLSDLAASALNGTSPVNGGEGSIVLGRGASPSLSINTNIASINGGSFPTLSGTPSPMLSPEELLSDGLHTMPPPPTSGLAPPPPQSNFHLMRNSSGKITPMQIRCKYGQLGPAKGQFNSPHGFCLGSEEDIIVADTNNHRIQVFEKTGTFKFQFGIPGKEEGQLWYPRKVAVMRNSGKFVVCDRGNERSRMQIFTKNGHFIKKIAIRYIDIVAGLAVTSQGHIVAVDSVSPTVFVISECGDLLRWFDCSDYMREPSDIAISGQYHSVPLFAVNSVVVASREYYVCDFKGHCVVVFNEDGQFLRRIGCETITNFPNGIDISDAGDVLVGDSHGNRFHVAVFSRDGSMLCEFECPYVKVSRCCGLKITSEGYIVTLAKNNHHVLVLNTLYIV</sequence>
<dbReference type="InterPro" id="IPR003649">
    <property type="entry name" value="Bbox_C"/>
</dbReference>
<feature type="repeat" description="NHL" evidence="6">
    <location>
        <begin position="988"/>
        <end position="1031"/>
    </location>
</feature>
<evidence type="ECO:0000259" key="9">
    <source>
        <dbReference type="PROSITE" id="PS50119"/>
    </source>
</evidence>
<feature type="domain" description="B box-type" evidence="9">
    <location>
        <begin position="442"/>
        <end position="485"/>
    </location>
</feature>
<dbReference type="InterPro" id="IPR017907">
    <property type="entry name" value="Znf_RING_CS"/>
</dbReference>
<feature type="repeat" description="NHL" evidence="6">
    <location>
        <begin position="1035"/>
        <end position="1081"/>
    </location>
</feature>
<gene>
    <name evidence="10" type="ORF">TCMB3V08_LOCUS4643</name>
</gene>
<keyword evidence="4" id="KW-0862">Zinc</keyword>
<dbReference type="SUPFAM" id="SSF57845">
    <property type="entry name" value="B-box zinc-binding domain"/>
    <property type="match status" value="1"/>
</dbReference>
<evidence type="ECO:0000256" key="5">
    <source>
        <dbReference type="PROSITE-ProRule" id="PRU00024"/>
    </source>
</evidence>
<dbReference type="SMART" id="SM00336">
    <property type="entry name" value="BBOX"/>
    <property type="match status" value="2"/>
</dbReference>
<dbReference type="GO" id="GO:0008270">
    <property type="term" value="F:zinc ion binding"/>
    <property type="evidence" value="ECO:0007669"/>
    <property type="project" value="UniProtKB-KW"/>
</dbReference>
<dbReference type="InterPro" id="IPR001841">
    <property type="entry name" value="Znf_RING"/>
</dbReference>
<protein>
    <submittedName>
        <fullName evidence="10">(California timema) hypothetical protein</fullName>
    </submittedName>
</protein>
<dbReference type="PANTHER" id="PTHR25462">
    <property type="entry name" value="BONUS, ISOFORM C-RELATED"/>
    <property type="match status" value="1"/>
</dbReference>
<organism evidence="10">
    <name type="scientific">Timema californicum</name>
    <name type="common">California timema</name>
    <name type="synonym">Walking stick</name>
    <dbReference type="NCBI Taxonomy" id="61474"/>
    <lineage>
        <taxon>Eukaryota</taxon>
        <taxon>Metazoa</taxon>
        <taxon>Ecdysozoa</taxon>
        <taxon>Arthropoda</taxon>
        <taxon>Hexapoda</taxon>
        <taxon>Insecta</taxon>
        <taxon>Pterygota</taxon>
        <taxon>Neoptera</taxon>
        <taxon>Polyneoptera</taxon>
        <taxon>Phasmatodea</taxon>
        <taxon>Timematodea</taxon>
        <taxon>Timematoidea</taxon>
        <taxon>Timematidae</taxon>
        <taxon>Timema</taxon>
    </lineage>
</organism>
<keyword evidence="3 5" id="KW-0863">Zinc-finger</keyword>
<keyword evidence="2" id="KW-0677">Repeat</keyword>
<dbReference type="Pfam" id="PF00643">
    <property type="entry name" value="zf-B_box"/>
    <property type="match status" value="1"/>
</dbReference>
<accession>A0A7R9P6L1</accession>
<dbReference type="Gene3D" id="3.30.40.10">
    <property type="entry name" value="Zinc/RING finger domain, C3HC4 (zinc finger)"/>
    <property type="match status" value="1"/>
</dbReference>
<evidence type="ECO:0000256" key="6">
    <source>
        <dbReference type="PROSITE-ProRule" id="PRU00504"/>
    </source>
</evidence>
<dbReference type="InterPro" id="IPR001258">
    <property type="entry name" value="NHL_repeat"/>
</dbReference>
<dbReference type="CDD" id="cd14959">
    <property type="entry name" value="NHL_brat_like"/>
    <property type="match status" value="1"/>
</dbReference>
<dbReference type="InterPro" id="IPR000315">
    <property type="entry name" value="Znf_B-box"/>
</dbReference>
<feature type="domain" description="B box-type" evidence="9">
    <location>
        <begin position="331"/>
        <end position="376"/>
    </location>
</feature>
<dbReference type="PROSITE" id="PS50089">
    <property type="entry name" value="ZF_RING_2"/>
    <property type="match status" value="1"/>
</dbReference>
<feature type="compositionally biased region" description="Low complexity" evidence="7">
    <location>
        <begin position="670"/>
        <end position="695"/>
    </location>
</feature>
<dbReference type="GO" id="GO:0061630">
    <property type="term" value="F:ubiquitin protein ligase activity"/>
    <property type="evidence" value="ECO:0007669"/>
    <property type="project" value="TreeGrafter"/>
</dbReference>
<dbReference type="InterPro" id="IPR013083">
    <property type="entry name" value="Znf_RING/FYVE/PHD"/>
</dbReference>
<dbReference type="CDD" id="cd19798">
    <property type="entry name" value="Bbox2_BRAT-like"/>
    <property type="match status" value="1"/>
</dbReference>
<dbReference type="PROSITE" id="PS00518">
    <property type="entry name" value="ZF_RING_1"/>
    <property type="match status" value="1"/>
</dbReference>
<dbReference type="Pfam" id="PF01436">
    <property type="entry name" value="NHL"/>
    <property type="match status" value="2"/>
</dbReference>
<evidence type="ECO:0000256" key="3">
    <source>
        <dbReference type="ARBA" id="ARBA00022771"/>
    </source>
</evidence>
<dbReference type="InterPro" id="IPR047153">
    <property type="entry name" value="TRIM45/56/19-like"/>
</dbReference>
<dbReference type="GO" id="GO:0005654">
    <property type="term" value="C:nucleoplasm"/>
    <property type="evidence" value="ECO:0007669"/>
    <property type="project" value="TreeGrafter"/>
</dbReference>
<reference evidence="10" key="1">
    <citation type="submission" date="2020-11" db="EMBL/GenBank/DDBJ databases">
        <authorList>
            <person name="Tran Van P."/>
        </authorList>
    </citation>
    <scope>NUCLEOTIDE SEQUENCE</scope>
</reference>
<dbReference type="InterPro" id="IPR011042">
    <property type="entry name" value="6-blade_b-propeller_TolB-like"/>
</dbReference>
<dbReference type="AlphaFoldDB" id="A0A7R9P6L1"/>